<proteinExistence type="predicted"/>
<keyword evidence="1" id="KW-1133">Transmembrane helix</keyword>
<feature type="transmembrane region" description="Helical" evidence="1">
    <location>
        <begin position="6"/>
        <end position="23"/>
    </location>
</feature>
<name>A0A2T4DFC2_9BACT</name>
<dbReference type="AlphaFoldDB" id="A0A2T4DFC2"/>
<dbReference type="EMBL" id="PYVU01000213">
    <property type="protein sequence ID" value="PTB92551.1"/>
    <property type="molecule type" value="Genomic_DNA"/>
</dbReference>
<dbReference type="InterPro" id="IPR021994">
    <property type="entry name" value="DUF3592"/>
</dbReference>
<organism evidence="3 4">
    <name type="scientific">Marivirga lumbricoides</name>
    <dbReference type="NCBI Taxonomy" id="1046115"/>
    <lineage>
        <taxon>Bacteria</taxon>
        <taxon>Pseudomonadati</taxon>
        <taxon>Bacteroidota</taxon>
        <taxon>Cytophagia</taxon>
        <taxon>Cytophagales</taxon>
        <taxon>Marivirgaceae</taxon>
        <taxon>Marivirga</taxon>
    </lineage>
</organism>
<keyword evidence="1" id="KW-0812">Transmembrane</keyword>
<evidence type="ECO:0000313" key="4">
    <source>
        <dbReference type="Proteomes" id="UP000240608"/>
    </source>
</evidence>
<gene>
    <name evidence="3" type="ORF">C9994_13865</name>
</gene>
<keyword evidence="1" id="KW-0472">Membrane</keyword>
<evidence type="ECO:0000259" key="2">
    <source>
        <dbReference type="Pfam" id="PF12158"/>
    </source>
</evidence>
<protein>
    <recommendedName>
        <fullName evidence="2">DUF3592 domain-containing protein</fullName>
    </recommendedName>
</protein>
<feature type="transmembrane region" description="Helical" evidence="1">
    <location>
        <begin position="112"/>
        <end position="135"/>
    </location>
</feature>
<feature type="domain" description="DUF3592" evidence="2">
    <location>
        <begin position="46"/>
        <end position="103"/>
    </location>
</feature>
<reference evidence="3 4" key="1">
    <citation type="submission" date="2018-03" db="EMBL/GenBank/DDBJ databases">
        <title>Cross-interface Injection: A General Nanoliter Liquid Handling Method Applied to Single Cells Genome Amplification Automated Nanoliter Liquid Handling Applied to Single Cell Multiple Displacement Amplification.</title>
        <authorList>
            <person name="Yun J."/>
            <person name="Xu P."/>
            <person name="Xu J."/>
            <person name="Dai X."/>
            <person name="Wang Y."/>
            <person name="Zheng X."/>
            <person name="Cao C."/>
            <person name="Yi Q."/>
            <person name="Zhu Y."/>
            <person name="Wang L."/>
            <person name="Dong Z."/>
            <person name="Huang Y."/>
            <person name="Huang L."/>
            <person name="Du W."/>
        </authorList>
    </citation>
    <scope>NUCLEOTIDE SEQUENCE [LARGE SCALE GENOMIC DNA]</scope>
    <source>
        <strain evidence="3 4">Z-D1-2</strain>
    </source>
</reference>
<accession>A0A2T4DFC2</accession>
<sequence>METELITLITSGVFIIVGVYLWQKGNHLLVHGKKADAIIFKNDFDHRDSNGGMYYPVVRFLTDKQEWITQKLSIGYSPAKPEGTKLKVLYDPEDPTNVEINSSFQLEILPRLFVVLGAAGFIFSMLEYLDIISALN</sequence>
<comment type="caution">
    <text evidence="3">The sequence shown here is derived from an EMBL/GenBank/DDBJ whole genome shotgun (WGS) entry which is preliminary data.</text>
</comment>
<evidence type="ECO:0000256" key="1">
    <source>
        <dbReference type="SAM" id="Phobius"/>
    </source>
</evidence>
<evidence type="ECO:0000313" key="3">
    <source>
        <dbReference type="EMBL" id="PTB92551.1"/>
    </source>
</evidence>
<dbReference type="Proteomes" id="UP000240608">
    <property type="component" value="Unassembled WGS sequence"/>
</dbReference>
<dbReference type="Pfam" id="PF12158">
    <property type="entry name" value="DUF3592"/>
    <property type="match status" value="1"/>
</dbReference>